<dbReference type="GO" id="GO:0006289">
    <property type="term" value="P:nucleotide-excision repair"/>
    <property type="evidence" value="ECO:0007669"/>
    <property type="project" value="TreeGrafter"/>
</dbReference>
<dbReference type="Proteomes" id="UP000077177">
    <property type="component" value="Chromosome"/>
</dbReference>
<keyword evidence="1" id="KW-0547">Nucleotide-binding</keyword>
<keyword evidence="6" id="KW-1185">Reference proteome</keyword>
<dbReference type="SMART" id="SM00490">
    <property type="entry name" value="HELICc"/>
    <property type="match status" value="1"/>
</dbReference>
<dbReference type="PROSITE" id="PS51192">
    <property type="entry name" value="HELICASE_ATP_BIND_1"/>
    <property type="match status" value="1"/>
</dbReference>
<protein>
    <recommendedName>
        <fullName evidence="7">DEAD/DEAH box helicase</fullName>
    </recommendedName>
</protein>
<dbReference type="InterPro" id="IPR001650">
    <property type="entry name" value="Helicase_C-like"/>
</dbReference>
<dbReference type="GO" id="GO:0036297">
    <property type="term" value="P:interstrand cross-link repair"/>
    <property type="evidence" value="ECO:0007669"/>
    <property type="project" value="TreeGrafter"/>
</dbReference>
<dbReference type="PROSITE" id="PS51194">
    <property type="entry name" value="HELICASE_CTER"/>
    <property type="match status" value="1"/>
</dbReference>
<dbReference type="GO" id="GO:0003676">
    <property type="term" value="F:nucleic acid binding"/>
    <property type="evidence" value="ECO:0007669"/>
    <property type="project" value="InterPro"/>
</dbReference>
<dbReference type="SUPFAM" id="SSF52540">
    <property type="entry name" value="P-loop containing nucleoside triphosphate hydrolases"/>
    <property type="match status" value="2"/>
</dbReference>
<reference evidence="6" key="1">
    <citation type="submission" date="2015-01" db="EMBL/GenBank/DDBJ databases">
        <title>Flavisolibacter sp./LCS9/ whole genome sequencing.</title>
        <authorList>
            <person name="Kim M.K."/>
            <person name="Srinivasan S."/>
            <person name="Lee J.-J."/>
        </authorList>
    </citation>
    <scope>NUCLEOTIDE SEQUENCE [LARGE SCALE GENOMIC DNA]</scope>
    <source>
        <strain evidence="6">LCS9</strain>
    </source>
</reference>
<dbReference type="RefSeq" id="WP_066405608.1">
    <property type="nucleotide sequence ID" value="NZ_CP011390.1"/>
</dbReference>
<dbReference type="Pfam" id="PF00270">
    <property type="entry name" value="DEAD"/>
    <property type="match status" value="1"/>
</dbReference>
<dbReference type="PANTHER" id="PTHR47957:SF3">
    <property type="entry name" value="ATP-DEPENDENT HELICASE HRQ1"/>
    <property type="match status" value="1"/>
</dbReference>
<dbReference type="EMBL" id="CP011390">
    <property type="protein sequence ID" value="ANE51510.1"/>
    <property type="molecule type" value="Genomic_DNA"/>
</dbReference>
<proteinExistence type="predicted"/>
<dbReference type="InterPro" id="IPR027417">
    <property type="entry name" value="P-loop_NTPase"/>
</dbReference>
<sequence>MFDPIGNFEKIKDGYVSYIETAFGTRFDELNQKRKELLEKDGVLYRQPWAEPMLDYKRSGRTIKSLQTSDCPTLSQEDLDLFKGFVSAGMFIKDIQLYKHQYLMLQKALAGNHCVITSGTGSGKTESFLLPLFAYLLKDLRRYKSTKEVVNPKGPHSPGIGHNRGIEIVGTRGVLSSTAAQRPQPSRPAAVRAMIIYPMNALVEDQLTRLRGALDSDAIRDYVGKELNGNRLFFGRYNSETPVSGKLEKINNEGEIEPNKSTWDRLADQLGKVNENWQDVEVYINEEKRKHEQEGTIFSQSKINEIKASFPRLDGAELRSRFDIQQTPPDILVTNFSMLSIMLMRNIDSPIIEKTKQWLHCENEGLSAKAIEEERPNRIFHLIIDELHLYRGTSGTEIAYLVRMLYHRLGLNPNSKQLRILSSSASIEGEEGSQMFEDSQSFLKGFFGLSKNMEIVKGDVEIMDKPGDYNEAVYVPIKPFYSLYDVAHSVNLEEPETEHDALFESVASELGTFEGSCGLEKLLNALNDDKLNYKLLQAFKHGNRFRAMPVFNSSENEIDEFVSIARKLFGPLADNELKKAIRGLFFGRGLFELKENKEVLKVQPKMPRFRMHFFVRNVEGMWCTLDNAQGISQDLNKNPYKELFEQSLISKNGERVFESLYCENCGQAFAGGTKIKYDEEAFDYELITSPPEIEKIPEHSQSVLVEKKASNEYLVFWPKVLNNSTVDDKWQVRYLCLKTGRLYYNDNNDLSRVKGLLYKGDPSDEPGSALPHTCPNCLQDYSGRKTRKSPLRGFRTGFGKTNQVLAKELFISLDDSKDRPRKLIAFSDSREEAARFSNDVEKENFAQLVKDFFFRKKGLVQTRLAFLNAVRDRNTNEAKRLMEAIGRNASEVLQAFNDISSAIPVDENKSRKLLEEVEKEIIAIESILEGIVQDLVKLKMNPAGPNASVQMFKFQDKEIDWKAWFDWDKSTINPEIFTSPNDQKDLRQFIYDSLYKVFTSFLFGRLFYSIEASGLGHAKLQYYNTTIPSISQEAYENIVDSFVRILGDNFKHNKAESDWVISPIKGFENISKKRPERKYIAKVAEYWKVDELELGKNIWTNLRQNGHLDGQLVIENLRVKFSNPSDLAWVCERCSTVHLHNSGNICKLCFHELTNAGQTTASEISNKNFTVKDINDNKEIQRFRCEELTGQTGNQLERQRYFKNIITGNNPELKAIDLLSVTTTLEVGIDIGSLQSIYQGNMPPMRFNYQQRVGRAGRAGQAYSIALTFCRGRSHDEFFFRHPYRMTGDLSPVPFLSQKQPQILYRMVVKGIFQRYFRVVRPGFSGSVHGEFGTVSLYKENSASYQELFTWLSNETNWEEVFNSFTYKLYFKNEIVDDFAITDFKSWLLNDFKAKFDAMLNEPVTPDLAEAMSEAGLLPMMGMPTRIRNLITGFEKDGNNTYSPMIIDRPLDMAIYEFAPGSQKTKDKNIYTSIGITPEITSIEKDFRQGGKWVVKTFLEEAFPKPKWVVLDQKKNIIRTIDYDGQDNIDGLTPNEKAHLVITPNAFRTDWHPKPQDRQVDQDISTSKPLIFSEVASRNPISIDNFRVSLSEQDYTWRLNTNGNNDGFLLKEMRSQANETRAAIGAQFFDMTLEEMLGEHGFRKAITDPHLQSVLGGGRPGGRRYVLGARKVTNVFSLSPVSLNEQLDIDPFSNDEAKRTASKGAFYSAAFLLQRTLADELDISPEEVEIAAIVEEELEDGTDRSTARIVLADELPNGSGFVKYLSDNIGSFLIKCTDPAKEDTYTSSFINDEHAKKCKDASYDDLKTYRNLTYHGILDWRLAVALLRILRNPNYMVGLDDNWGHIEIKDWKEDAKELAEQFLLTLEGGKLNIIDGAIPVITIEQFNIVIVHPYWNTVGQHAPSDNILTKALAQLGAPENVFMIDTFNLRRRQGWCYKKFFDWVSTTWG</sequence>
<dbReference type="STRING" id="1492898.SY85_14360"/>
<dbReference type="PATRIC" id="fig|1492898.3.peg.3108"/>
<feature type="domain" description="Helicase ATP-binding" evidence="3">
    <location>
        <begin position="105"/>
        <end position="445"/>
    </location>
</feature>
<keyword evidence="2" id="KW-0067">ATP-binding</keyword>
<feature type="domain" description="Helicase C-terminal" evidence="4">
    <location>
        <begin position="1126"/>
        <end position="1301"/>
    </location>
</feature>
<dbReference type="Gene3D" id="3.40.50.300">
    <property type="entry name" value="P-loop containing nucleotide triphosphate hydrolases"/>
    <property type="match status" value="2"/>
</dbReference>
<name>A0A172TWV5_9BACT</name>
<evidence type="ECO:0000256" key="2">
    <source>
        <dbReference type="ARBA" id="ARBA00022840"/>
    </source>
</evidence>
<dbReference type="InterPro" id="IPR014001">
    <property type="entry name" value="Helicase_ATP-bd"/>
</dbReference>
<evidence type="ECO:0000313" key="5">
    <source>
        <dbReference type="EMBL" id="ANE51510.1"/>
    </source>
</evidence>
<gene>
    <name evidence="5" type="ORF">SY85_14360</name>
</gene>
<dbReference type="InterPro" id="IPR011545">
    <property type="entry name" value="DEAD/DEAH_box_helicase_dom"/>
</dbReference>
<dbReference type="KEGG" id="fla:SY85_14360"/>
<evidence type="ECO:0000313" key="6">
    <source>
        <dbReference type="Proteomes" id="UP000077177"/>
    </source>
</evidence>
<evidence type="ECO:0000259" key="3">
    <source>
        <dbReference type="PROSITE" id="PS51192"/>
    </source>
</evidence>
<evidence type="ECO:0000259" key="4">
    <source>
        <dbReference type="PROSITE" id="PS51194"/>
    </source>
</evidence>
<evidence type="ECO:0000256" key="1">
    <source>
        <dbReference type="ARBA" id="ARBA00022741"/>
    </source>
</evidence>
<dbReference type="GO" id="GO:0043138">
    <property type="term" value="F:3'-5' DNA helicase activity"/>
    <property type="evidence" value="ECO:0007669"/>
    <property type="project" value="TreeGrafter"/>
</dbReference>
<evidence type="ECO:0008006" key="7">
    <source>
        <dbReference type="Google" id="ProtNLM"/>
    </source>
</evidence>
<dbReference type="GO" id="GO:0005524">
    <property type="term" value="F:ATP binding"/>
    <property type="evidence" value="ECO:0007669"/>
    <property type="project" value="UniProtKB-KW"/>
</dbReference>
<dbReference type="Pfam" id="PF00271">
    <property type="entry name" value="Helicase_C"/>
    <property type="match status" value="1"/>
</dbReference>
<reference evidence="5 6" key="2">
    <citation type="journal article" date="2016" name="Int. J. Syst. Evol. Microbiol.">
        <title>Flavisolibacter tropicus sp. nov., isolated from tropical soil.</title>
        <authorList>
            <person name="Lee J.J."/>
            <person name="Kang M.S."/>
            <person name="Kim G.S."/>
            <person name="Lee C.S."/>
            <person name="Lim S."/>
            <person name="Lee J."/>
            <person name="Roh S.H."/>
            <person name="Kang H."/>
            <person name="Ha J.M."/>
            <person name="Bae S."/>
            <person name="Jung H.Y."/>
            <person name="Kim M.K."/>
        </authorList>
    </citation>
    <scope>NUCLEOTIDE SEQUENCE [LARGE SCALE GENOMIC DNA]</scope>
    <source>
        <strain evidence="5 6">LCS9</strain>
    </source>
</reference>
<dbReference type="SMART" id="SM00487">
    <property type="entry name" value="DEXDc"/>
    <property type="match status" value="1"/>
</dbReference>
<accession>A0A172TWV5</accession>
<organism evidence="5 6">
    <name type="scientific">Flavisolibacter tropicus</name>
    <dbReference type="NCBI Taxonomy" id="1492898"/>
    <lineage>
        <taxon>Bacteria</taxon>
        <taxon>Pseudomonadati</taxon>
        <taxon>Bacteroidota</taxon>
        <taxon>Chitinophagia</taxon>
        <taxon>Chitinophagales</taxon>
        <taxon>Chitinophagaceae</taxon>
        <taxon>Flavisolibacter</taxon>
    </lineage>
</organism>
<dbReference type="PANTHER" id="PTHR47957">
    <property type="entry name" value="ATP-DEPENDENT HELICASE HRQ1"/>
    <property type="match status" value="1"/>
</dbReference>
<dbReference type="OrthoDB" id="9815222at2"/>